<organism evidence="2 3">
    <name type="scientific">Penicillium bovifimosum</name>
    <dbReference type="NCBI Taxonomy" id="126998"/>
    <lineage>
        <taxon>Eukaryota</taxon>
        <taxon>Fungi</taxon>
        <taxon>Dikarya</taxon>
        <taxon>Ascomycota</taxon>
        <taxon>Pezizomycotina</taxon>
        <taxon>Eurotiomycetes</taxon>
        <taxon>Eurotiomycetidae</taxon>
        <taxon>Eurotiales</taxon>
        <taxon>Aspergillaceae</taxon>
        <taxon>Penicillium</taxon>
    </lineage>
</organism>
<proteinExistence type="predicted"/>
<name>A0A9W9LBU6_9EURO</name>
<keyword evidence="1" id="KW-1133">Transmembrane helix</keyword>
<dbReference type="EMBL" id="JAPQKL010000001">
    <property type="protein sequence ID" value="KAJ5146183.1"/>
    <property type="molecule type" value="Genomic_DNA"/>
</dbReference>
<dbReference type="Proteomes" id="UP001149079">
    <property type="component" value="Unassembled WGS sequence"/>
</dbReference>
<evidence type="ECO:0000313" key="2">
    <source>
        <dbReference type="EMBL" id="KAJ5146183.1"/>
    </source>
</evidence>
<sequence length="195" mass="22566">MYGNIKTVRDPGLIFVLLVASLMLRIHIRFLASNFEHESHENPQGAACIIARIVQVSSRQIQFSKHFCKTWFVPDPVLYKVQLRHIHDLTNGRRRTIQGVEFNKNLAVVFLQDFQIIMKVSRALHSRLIFTGRAMFLRELVPRLQPQAAAIMHQPHPGYSSLHPEKEFTAPPSHIFHVKRGDSVMWWGPWGAEDR</sequence>
<reference evidence="2" key="2">
    <citation type="journal article" date="2023" name="IMA Fungus">
        <title>Comparative genomic study of the Penicillium genus elucidates a diverse pangenome and 15 lateral gene transfer events.</title>
        <authorList>
            <person name="Petersen C."/>
            <person name="Sorensen T."/>
            <person name="Nielsen M.R."/>
            <person name="Sondergaard T.E."/>
            <person name="Sorensen J.L."/>
            <person name="Fitzpatrick D.A."/>
            <person name="Frisvad J.C."/>
            <person name="Nielsen K.L."/>
        </authorList>
    </citation>
    <scope>NUCLEOTIDE SEQUENCE</scope>
    <source>
        <strain evidence="2">IBT 22155</strain>
    </source>
</reference>
<protein>
    <submittedName>
        <fullName evidence="2">Uncharacterized protein</fullName>
    </submittedName>
</protein>
<gene>
    <name evidence="2" type="ORF">N7515_000747</name>
</gene>
<feature type="transmembrane region" description="Helical" evidence="1">
    <location>
        <begin position="12"/>
        <end position="32"/>
    </location>
</feature>
<dbReference type="AlphaFoldDB" id="A0A9W9LBU6"/>
<evidence type="ECO:0000256" key="1">
    <source>
        <dbReference type="SAM" id="Phobius"/>
    </source>
</evidence>
<accession>A0A9W9LBU6</accession>
<dbReference type="GeneID" id="81400661"/>
<keyword evidence="3" id="KW-1185">Reference proteome</keyword>
<comment type="caution">
    <text evidence="2">The sequence shown here is derived from an EMBL/GenBank/DDBJ whole genome shotgun (WGS) entry which is preliminary data.</text>
</comment>
<reference evidence="2" key="1">
    <citation type="submission" date="2022-11" db="EMBL/GenBank/DDBJ databases">
        <authorList>
            <person name="Petersen C."/>
        </authorList>
    </citation>
    <scope>NUCLEOTIDE SEQUENCE</scope>
    <source>
        <strain evidence="2">IBT 22155</strain>
    </source>
</reference>
<keyword evidence="1" id="KW-0472">Membrane</keyword>
<evidence type="ECO:0000313" key="3">
    <source>
        <dbReference type="Proteomes" id="UP001149079"/>
    </source>
</evidence>
<dbReference type="RefSeq" id="XP_056526657.1">
    <property type="nucleotide sequence ID" value="XM_056661491.1"/>
</dbReference>
<keyword evidence="1" id="KW-0812">Transmembrane</keyword>